<dbReference type="Proteomes" id="UP000037035">
    <property type="component" value="Unassembled WGS sequence"/>
</dbReference>
<keyword evidence="4" id="KW-1185">Reference proteome</keyword>
<evidence type="ECO:0000313" key="3">
    <source>
        <dbReference type="EMBL" id="KNZ52122.1"/>
    </source>
</evidence>
<feature type="compositionally biased region" description="Acidic residues" evidence="1">
    <location>
        <begin position="130"/>
        <end position="168"/>
    </location>
</feature>
<reference evidence="3 4" key="1">
    <citation type="submission" date="2015-08" db="EMBL/GenBank/DDBJ databases">
        <title>Next Generation Sequencing and Analysis of the Genome of Puccinia sorghi L Schw, the Causal Agent of Maize Common Rust.</title>
        <authorList>
            <person name="Rochi L."/>
            <person name="Burguener G."/>
            <person name="Darino M."/>
            <person name="Turjanski A."/>
            <person name="Kreff E."/>
            <person name="Dieguez M.J."/>
            <person name="Sacco F."/>
        </authorList>
    </citation>
    <scope>NUCLEOTIDE SEQUENCE [LARGE SCALE GENOMIC DNA]</scope>
    <source>
        <strain evidence="3 4">RO10H11247</strain>
    </source>
</reference>
<keyword evidence="2" id="KW-0812">Transmembrane</keyword>
<proteinExistence type="predicted"/>
<accession>A0A0L6UV22</accession>
<evidence type="ECO:0000256" key="2">
    <source>
        <dbReference type="SAM" id="Phobius"/>
    </source>
</evidence>
<dbReference type="AlphaFoldDB" id="A0A0L6UV22"/>
<gene>
    <name evidence="3" type="ORF">VP01_3685g1</name>
</gene>
<sequence length="186" mass="20958">MTYGKPNETALDSLVHWSHLLIIIGIMLFNIFLSINFLAKHSLQRKIKELFRFKKKTMAKIMHQKLYSLEGSELSWDCDKIHVTCFCHKMALIVNSGLKKLGFGASPPPKINKAFLGSVLYSNNLKPIAEEDEEEDSVDEEGSDCDVDTDDFNEEAGDMSEEDNEDDSSPGLINKHLMTGDMSLLN</sequence>
<comment type="caution">
    <text evidence="3">The sequence shown here is derived from an EMBL/GenBank/DDBJ whole genome shotgun (WGS) entry which is preliminary data.</text>
</comment>
<dbReference type="OrthoDB" id="10625989at2759"/>
<keyword evidence="2" id="KW-1133">Transmembrane helix</keyword>
<organism evidence="3 4">
    <name type="scientific">Puccinia sorghi</name>
    <dbReference type="NCBI Taxonomy" id="27349"/>
    <lineage>
        <taxon>Eukaryota</taxon>
        <taxon>Fungi</taxon>
        <taxon>Dikarya</taxon>
        <taxon>Basidiomycota</taxon>
        <taxon>Pucciniomycotina</taxon>
        <taxon>Pucciniomycetes</taxon>
        <taxon>Pucciniales</taxon>
        <taxon>Pucciniaceae</taxon>
        <taxon>Puccinia</taxon>
    </lineage>
</organism>
<keyword evidence="2" id="KW-0472">Membrane</keyword>
<feature type="transmembrane region" description="Helical" evidence="2">
    <location>
        <begin position="20"/>
        <end position="39"/>
    </location>
</feature>
<name>A0A0L6UV22_9BASI</name>
<feature type="region of interest" description="Disordered" evidence="1">
    <location>
        <begin position="130"/>
        <end position="186"/>
    </location>
</feature>
<protein>
    <submittedName>
        <fullName evidence="3">Uncharacterized protein</fullName>
    </submittedName>
</protein>
<dbReference type="EMBL" id="LAVV01008707">
    <property type="protein sequence ID" value="KNZ52122.1"/>
    <property type="molecule type" value="Genomic_DNA"/>
</dbReference>
<evidence type="ECO:0000256" key="1">
    <source>
        <dbReference type="SAM" id="MobiDB-lite"/>
    </source>
</evidence>
<evidence type="ECO:0000313" key="4">
    <source>
        <dbReference type="Proteomes" id="UP000037035"/>
    </source>
</evidence>
<dbReference type="VEuPathDB" id="FungiDB:VP01_3685g1"/>